<gene>
    <name evidence="2" type="ORF">SAMN05216447_11427</name>
</gene>
<feature type="domain" description="DUF7674" evidence="1">
    <location>
        <begin position="9"/>
        <end position="110"/>
    </location>
</feature>
<evidence type="ECO:0000313" key="3">
    <source>
        <dbReference type="Proteomes" id="UP000199135"/>
    </source>
</evidence>
<accession>A0A1H6KEQ1</accession>
<proteinExistence type="predicted"/>
<organism evidence="2 3">
    <name type="scientific">Parafannyhessea umbonata</name>
    <dbReference type="NCBI Taxonomy" id="604330"/>
    <lineage>
        <taxon>Bacteria</taxon>
        <taxon>Bacillati</taxon>
        <taxon>Actinomycetota</taxon>
        <taxon>Coriobacteriia</taxon>
        <taxon>Coriobacteriales</taxon>
        <taxon>Atopobiaceae</taxon>
        <taxon>Parafannyhessea</taxon>
    </lineage>
</organism>
<evidence type="ECO:0000313" key="2">
    <source>
        <dbReference type="EMBL" id="SEH69962.1"/>
    </source>
</evidence>
<reference evidence="2 3" key="1">
    <citation type="submission" date="2016-10" db="EMBL/GenBank/DDBJ databases">
        <authorList>
            <person name="Varghese N."/>
            <person name="Submissions S."/>
        </authorList>
    </citation>
    <scope>NUCLEOTIDE SEQUENCE [LARGE SCALE GENOMIC DNA]</scope>
    <source>
        <strain evidence="2 3">WCP15</strain>
    </source>
</reference>
<sequence length="114" mass="12896">MDETKLNTLLLERFPELTGQFEEYTSWQDGIETGCFLTFEDLLLPLARQALNAHDKDFLARMGDFIEELMTSDDEHAVNVATVGLIEGLKAYGNPLIRSFLGPVSLEEFDTMAY</sequence>
<dbReference type="EMBL" id="FNWT01000014">
    <property type="protein sequence ID" value="SEH69962.1"/>
    <property type="molecule type" value="Genomic_DNA"/>
</dbReference>
<protein>
    <recommendedName>
        <fullName evidence="1">DUF7674 domain-containing protein</fullName>
    </recommendedName>
</protein>
<dbReference type="Proteomes" id="UP000199135">
    <property type="component" value="Unassembled WGS sequence"/>
</dbReference>
<name>A0A1H6KEQ1_9ACTN</name>
<comment type="caution">
    <text evidence="2">The sequence shown here is derived from an EMBL/GenBank/DDBJ whole genome shotgun (WGS) entry which is preliminary data.</text>
</comment>
<evidence type="ECO:0000259" key="1">
    <source>
        <dbReference type="Pfam" id="PF24722"/>
    </source>
</evidence>
<dbReference type="InterPro" id="IPR056091">
    <property type="entry name" value="DUF7674"/>
</dbReference>
<keyword evidence="3" id="KW-1185">Reference proteome</keyword>
<dbReference type="RefSeq" id="WP_078687720.1">
    <property type="nucleotide sequence ID" value="NZ_FNWT01000014.1"/>
</dbReference>
<dbReference type="Pfam" id="PF24722">
    <property type="entry name" value="DUF7674"/>
    <property type="match status" value="1"/>
</dbReference>